<gene>
    <name evidence="2" type="ORF">UDIV_0950</name>
</gene>
<dbReference type="RefSeq" id="WP_038101745.1">
    <property type="nucleotide sequence ID" value="NZ_JFDP01000011.1"/>
</dbReference>
<dbReference type="PROSITE" id="PS51257">
    <property type="entry name" value="PROKAR_LIPOPROTEIN"/>
    <property type="match status" value="1"/>
</dbReference>
<dbReference type="Proteomes" id="UP000028537">
    <property type="component" value="Unassembled WGS sequence"/>
</dbReference>
<dbReference type="AlphaFoldDB" id="A0A084F1J1"/>
<feature type="chain" id="PRO_5001774885" description="Lipoprotein" evidence="1">
    <location>
        <begin position="28"/>
        <end position="242"/>
    </location>
</feature>
<evidence type="ECO:0000313" key="2">
    <source>
        <dbReference type="EMBL" id="KEZ24083.1"/>
    </source>
</evidence>
<evidence type="ECO:0000313" key="3">
    <source>
        <dbReference type="Proteomes" id="UP000028537"/>
    </source>
</evidence>
<evidence type="ECO:0000256" key="1">
    <source>
        <dbReference type="SAM" id="SignalP"/>
    </source>
</evidence>
<organism evidence="2 3">
    <name type="scientific">Ureaplasma diversum NCTC 246</name>
    <dbReference type="NCBI Taxonomy" id="1188241"/>
    <lineage>
        <taxon>Bacteria</taxon>
        <taxon>Bacillati</taxon>
        <taxon>Mycoplasmatota</taxon>
        <taxon>Mycoplasmoidales</taxon>
        <taxon>Mycoplasmoidaceae</taxon>
        <taxon>Ureaplasma</taxon>
    </lineage>
</organism>
<keyword evidence="1" id="KW-0732">Signal</keyword>
<evidence type="ECO:0008006" key="4">
    <source>
        <dbReference type="Google" id="ProtNLM"/>
    </source>
</evidence>
<comment type="caution">
    <text evidence="2">The sequence shown here is derived from an EMBL/GenBank/DDBJ whole genome shotgun (WGS) entry which is preliminary data.</text>
</comment>
<dbReference type="EMBL" id="JFDP01000011">
    <property type="protein sequence ID" value="KEZ24083.1"/>
    <property type="molecule type" value="Genomic_DNA"/>
</dbReference>
<reference evidence="2 3" key="1">
    <citation type="submission" date="2014-02" db="EMBL/GenBank/DDBJ databases">
        <title>Genome sequence of Ureaplasma diversum strain 246.</title>
        <authorList>
            <person name="Sirand-Pugnet P."/>
            <person name="Breton M."/>
            <person name="Dordet-Frisoni E."/>
            <person name="Baranowski E."/>
            <person name="Barre A."/>
            <person name="Couture C."/>
            <person name="Dupuy V."/>
            <person name="Gaurivaud P."/>
            <person name="Jacob D."/>
            <person name="Lemaitre C."/>
            <person name="Manso-Silvan L."/>
            <person name="Nikolski M."/>
            <person name="Nouvel L.-X."/>
            <person name="Poumarat F."/>
            <person name="Tardy F."/>
            <person name="Thebault P."/>
            <person name="Theil S."/>
            <person name="Citti C."/>
            <person name="Thiaucourt F."/>
            <person name="Blanchard A."/>
        </authorList>
    </citation>
    <scope>NUCLEOTIDE SEQUENCE [LARGE SCALE GENOMIC DNA]</scope>
    <source>
        <strain evidence="2 3">NCTC 246</strain>
    </source>
</reference>
<feature type="signal peptide" evidence="1">
    <location>
        <begin position="1"/>
        <end position="27"/>
    </location>
</feature>
<protein>
    <recommendedName>
        <fullName evidence="4">Lipoprotein</fullName>
    </recommendedName>
</protein>
<name>A0A084F1J1_9BACT</name>
<proteinExistence type="predicted"/>
<accession>A0A084F1J1</accession>
<keyword evidence="3" id="KW-1185">Reference proteome</keyword>
<sequence>MKLKHKKIIWSTIAVTGLALVSASISSCTLLDKLYPTVQQNEDKPINQHVEALEKIFNIPSIQENKTNIHIPEDTKVEQRPKGSLTITKNDGTQTNNKVTINDIKKIEYDPNIPLSETKNNKVLGQLDLKLENGANLLANIGIRLMLEEFKKHQGLYEVTLTKENKIEVSEQVISDIKQSIKKYAHEVKNAKNNLPKQVADVLEGDYIFGLYINIFHNNKVIQSPKILDINFRDVLNQATQE</sequence>